<dbReference type="InterPro" id="IPR020922">
    <property type="entry name" value="dITP/XTP_pyrophosphatase"/>
</dbReference>
<dbReference type="EC" id="3.6.1.66" evidence="10"/>
<dbReference type="GO" id="GO:0005829">
    <property type="term" value="C:cytosol"/>
    <property type="evidence" value="ECO:0007669"/>
    <property type="project" value="TreeGrafter"/>
</dbReference>
<dbReference type="NCBIfam" id="NF011398">
    <property type="entry name" value="PRK14823.1"/>
    <property type="match status" value="1"/>
</dbReference>
<feature type="binding site" evidence="10">
    <location>
        <position position="90"/>
    </location>
    <ligand>
        <name>Mg(2+)</name>
        <dbReference type="ChEBI" id="CHEBI:18420"/>
    </ligand>
</feature>
<keyword evidence="7 10" id="KW-0546">Nucleotide metabolism</keyword>
<dbReference type="FunFam" id="3.90.950.10:FF:000001">
    <property type="entry name" value="dITP/XTP pyrophosphatase"/>
    <property type="match status" value="1"/>
</dbReference>
<dbReference type="PANTHER" id="PTHR11067:SF9">
    <property type="entry name" value="INOSINE TRIPHOSPHATE PYROPHOSPHATASE"/>
    <property type="match status" value="1"/>
</dbReference>
<evidence type="ECO:0000256" key="9">
    <source>
        <dbReference type="ARBA" id="ARBA00052017"/>
    </source>
</evidence>
<evidence type="ECO:0000256" key="8">
    <source>
        <dbReference type="ARBA" id="ARBA00051875"/>
    </source>
</evidence>
<comment type="catalytic activity">
    <reaction evidence="8 10">
        <text>dITP + H2O = dIMP + diphosphate + H(+)</text>
        <dbReference type="Rhea" id="RHEA:28342"/>
        <dbReference type="ChEBI" id="CHEBI:15377"/>
        <dbReference type="ChEBI" id="CHEBI:15378"/>
        <dbReference type="ChEBI" id="CHEBI:33019"/>
        <dbReference type="ChEBI" id="CHEBI:61194"/>
        <dbReference type="ChEBI" id="CHEBI:61382"/>
        <dbReference type="EC" id="3.6.1.66"/>
    </reaction>
</comment>
<evidence type="ECO:0000256" key="3">
    <source>
        <dbReference type="ARBA" id="ARBA00022723"/>
    </source>
</evidence>
<comment type="catalytic activity">
    <reaction evidence="9 10">
        <text>XTP + H2O = XMP + diphosphate + H(+)</text>
        <dbReference type="Rhea" id="RHEA:28610"/>
        <dbReference type="ChEBI" id="CHEBI:15377"/>
        <dbReference type="ChEBI" id="CHEBI:15378"/>
        <dbReference type="ChEBI" id="CHEBI:33019"/>
        <dbReference type="ChEBI" id="CHEBI:57464"/>
        <dbReference type="ChEBI" id="CHEBI:61314"/>
        <dbReference type="EC" id="3.6.1.66"/>
    </reaction>
</comment>
<keyword evidence="4 10" id="KW-0547">Nucleotide-binding</keyword>
<dbReference type="NCBIfam" id="TIGR00042">
    <property type="entry name" value="RdgB/HAM1 family non-canonical purine NTP pyrophosphatase"/>
    <property type="match status" value="1"/>
</dbReference>
<feature type="active site" description="Proton acceptor" evidence="10">
    <location>
        <position position="90"/>
    </location>
</feature>
<reference evidence="12 13" key="1">
    <citation type="submission" date="2019-03" db="EMBL/GenBank/DDBJ databases">
        <title>Genomic Encyclopedia of Type Strains, Phase IV (KMG-IV): sequencing the most valuable type-strain genomes for metagenomic binning, comparative biology and taxonomic classification.</title>
        <authorList>
            <person name="Goeker M."/>
        </authorList>
    </citation>
    <scope>NUCLEOTIDE SEQUENCE [LARGE SCALE GENOMIC DNA]</scope>
    <source>
        <strain evidence="12 13">DSM 14836</strain>
    </source>
</reference>
<evidence type="ECO:0000256" key="4">
    <source>
        <dbReference type="ARBA" id="ARBA00022741"/>
    </source>
</evidence>
<protein>
    <recommendedName>
        <fullName evidence="10">dITP/XTP pyrophosphatase</fullName>
        <ecNumber evidence="10">3.6.1.66</ecNumber>
    </recommendedName>
    <alternativeName>
        <fullName evidence="10">Non-canonical purine NTP pyrophosphatase</fullName>
    </alternativeName>
    <alternativeName>
        <fullName evidence="10">Non-standard purine NTP pyrophosphatase</fullName>
    </alternativeName>
    <alternativeName>
        <fullName evidence="10">Nucleoside-triphosphate diphosphatase</fullName>
    </alternativeName>
    <alternativeName>
        <fullName evidence="10">Nucleoside-triphosphate pyrophosphatase</fullName>
        <shortName evidence="10">NTPase</shortName>
    </alternativeName>
</protein>
<dbReference type="GO" id="GO:0009146">
    <property type="term" value="P:purine nucleoside triphosphate catabolic process"/>
    <property type="evidence" value="ECO:0007669"/>
    <property type="project" value="UniProtKB-UniRule"/>
</dbReference>
<keyword evidence="6 10" id="KW-0460">Magnesium</keyword>
<dbReference type="Gene3D" id="3.90.950.10">
    <property type="match status" value="1"/>
</dbReference>
<feature type="binding site" evidence="10">
    <location>
        <position position="193"/>
    </location>
    <ligand>
        <name>substrate</name>
    </ligand>
</feature>
<dbReference type="GO" id="GO:0035870">
    <property type="term" value="F:dITP diphosphatase activity"/>
    <property type="evidence" value="ECO:0007669"/>
    <property type="project" value="UniProtKB-UniRule"/>
</dbReference>
<evidence type="ECO:0000256" key="5">
    <source>
        <dbReference type="ARBA" id="ARBA00022801"/>
    </source>
</evidence>
<evidence type="ECO:0000256" key="11">
    <source>
        <dbReference type="RuleBase" id="RU003781"/>
    </source>
</evidence>
<dbReference type="AlphaFoldDB" id="A0A4R2NXH9"/>
<dbReference type="CDD" id="cd00515">
    <property type="entry name" value="HAM1"/>
    <property type="match status" value="1"/>
</dbReference>
<dbReference type="Proteomes" id="UP000294564">
    <property type="component" value="Unassembled WGS sequence"/>
</dbReference>
<dbReference type="GO" id="GO:0046872">
    <property type="term" value="F:metal ion binding"/>
    <property type="evidence" value="ECO:0007669"/>
    <property type="project" value="UniProtKB-KW"/>
</dbReference>
<feature type="binding site" evidence="10">
    <location>
        <begin position="198"/>
        <end position="199"/>
    </location>
    <ligand>
        <name>substrate</name>
    </ligand>
</feature>
<dbReference type="GO" id="GO:0000166">
    <property type="term" value="F:nucleotide binding"/>
    <property type="evidence" value="ECO:0007669"/>
    <property type="project" value="UniProtKB-KW"/>
</dbReference>
<feature type="binding site" evidence="10">
    <location>
        <begin position="29"/>
        <end position="34"/>
    </location>
    <ligand>
        <name>substrate</name>
    </ligand>
</feature>
<feature type="binding site" evidence="10">
    <location>
        <position position="91"/>
    </location>
    <ligand>
        <name>substrate</name>
    </ligand>
</feature>
<dbReference type="PANTHER" id="PTHR11067">
    <property type="entry name" value="INOSINE TRIPHOSPHATE PYROPHOSPHATASE/HAM1 PROTEIN"/>
    <property type="match status" value="1"/>
</dbReference>
<dbReference type="EMBL" id="SLXM01000002">
    <property type="protein sequence ID" value="TCP26850.1"/>
    <property type="molecule type" value="Genomic_DNA"/>
</dbReference>
<dbReference type="InterPro" id="IPR029001">
    <property type="entry name" value="ITPase-like_fam"/>
</dbReference>
<comment type="function">
    <text evidence="10">Pyrophosphatase that catalyzes the hydrolysis of nucleoside triphosphates to their monophosphate derivatives, with a high preference for the non-canonical purine nucleotides XTP (xanthosine triphosphate), dITP (deoxyinosine triphosphate) and ITP. Seems to function as a house-cleaning enzyme that removes non-canonical purine nucleotides from the nucleotide pool, thus preventing their incorporation into DNA/RNA and avoiding chromosomal lesions.</text>
</comment>
<dbReference type="SUPFAM" id="SSF52972">
    <property type="entry name" value="ITPase-like"/>
    <property type="match status" value="1"/>
</dbReference>
<feature type="binding site" evidence="10">
    <location>
        <position position="61"/>
    </location>
    <ligand>
        <name>Mg(2+)</name>
        <dbReference type="ChEBI" id="CHEBI:18420"/>
    </ligand>
</feature>
<dbReference type="Pfam" id="PF01725">
    <property type="entry name" value="Ham1p_like"/>
    <property type="match status" value="1"/>
</dbReference>
<proteinExistence type="inferred from homology"/>
<dbReference type="InterPro" id="IPR002637">
    <property type="entry name" value="RdgB/HAM1"/>
</dbReference>
<evidence type="ECO:0000256" key="10">
    <source>
        <dbReference type="HAMAP-Rule" id="MF_01405"/>
    </source>
</evidence>
<dbReference type="GO" id="GO:0009117">
    <property type="term" value="P:nucleotide metabolic process"/>
    <property type="evidence" value="ECO:0007669"/>
    <property type="project" value="UniProtKB-KW"/>
</dbReference>
<evidence type="ECO:0000256" key="7">
    <source>
        <dbReference type="ARBA" id="ARBA00023080"/>
    </source>
</evidence>
<comment type="catalytic activity">
    <reaction evidence="10">
        <text>ITP + H2O = IMP + diphosphate + H(+)</text>
        <dbReference type="Rhea" id="RHEA:29399"/>
        <dbReference type="ChEBI" id="CHEBI:15377"/>
        <dbReference type="ChEBI" id="CHEBI:15378"/>
        <dbReference type="ChEBI" id="CHEBI:33019"/>
        <dbReference type="ChEBI" id="CHEBI:58053"/>
        <dbReference type="ChEBI" id="CHEBI:61402"/>
        <dbReference type="EC" id="3.6.1.66"/>
    </reaction>
</comment>
<keyword evidence="5 10" id="KW-0378">Hydrolase</keyword>
<comment type="cofactor">
    <cofactor evidence="10">
        <name>Mg(2+)</name>
        <dbReference type="ChEBI" id="CHEBI:18420"/>
    </cofactor>
    <text evidence="10">Binds 1 Mg(2+) ion per subunit.</text>
</comment>
<evidence type="ECO:0000256" key="1">
    <source>
        <dbReference type="ARBA" id="ARBA00008023"/>
    </source>
</evidence>
<evidence type="ECO:0000313" key="13">
    <source>
        <dbReference type="Proteomes" id="UP000294564"/>
    </source>
</evidence>
<keyword evidence="13" id="KW-1185">Reference proteome</keyword>
<comment type="subunit">
    <text evidence="2 10">Homodimer.</text>
</comment>
<evidence type="ECO:0000256" key="6">
    <source>
        <dbReference type="ARBA" id="ARBA00022842"/>
    </source>
</evidence>
<organism evidence="12 13">
    <name type="scientific">Tenacibaculum skagerrakense</name>
    <dbReference type="NCBI Taxonomy" id="186571"/>
    <lineage>
        <taxon>Bacteria</taxon>
        <taxon>Pseudomonadati</taxon>
        <taxon>Bacteroidota</taxon>
        <taxon>Flavobacteriia</taxon>
        <taxon>Flavobacteriales</taxon>
        <taxon>Flavobacteriaceae</taxon>
        <taxon>Tenacibaculum</taxon>
    </lineage>
</organism>
<sequence length="214" mass="24198">MYFGTSFCFIKQYTTFVALQLNMKLVFATNNLNKLKEVQQMLPEAIELLSLKDIGCDEDIEETATTLQGNAQIKANHITKNYNYNCFADDTGLEVEALQGEPGVYSARYAGEPANAENNMQKLLQNLQNTSTRNAQFRTSICLNIDEKQFFFDGICKGQILTEKKGEKGFGYDPIFQPEGYNKSFAEMSSEDKNNISHRGLAIKKLVDFLKTYS</sequence>
<evidence type="ECO:0000256" key="2">
    <source>
        <dbReference type="ARBA" id="ARBA00011738"/>
    </source>
</evidence>
<dbReference type="GO" id="GO:0036220">
    <property type="term" value="F:ITP diphosphatase activity"/>
    <property type="evidence" value="ECO:0007669"/>
    <property type="project" value="UniProtKB-UniRule"/>
</dbReference>
<dbReference type="HAMAP" id="MF_01405">
    <property type="entry name" value="Non_canon_purine_NTPase"/>
    <property type="match status" value="1"/>
</dbReference>
<comment type="similarity">
    <text evidence="1 10 11">Belongs to the HAM1 NTPase family.</text>
</comment>
<keyword evidence="3 10" id="KW-0479">Metal-binding</keyword>
<gene>
    <name evidence="12" type="ORF">EV195_102192</name>
</gene>
<comment type="caution">
    <text evidence="12">The sequence shown here is derived from an EMBL/GenBank/DDBJ whole genome shotgun (WGS) entry which is preliminary data.</text>
</comment>
<dbReference type="GO" id="GO:0036222">
    <property type="term" value="F:XTP diphosphatase activity"/>
    <property type="evidence" value="ECO:0007669"/>
    <property type="project" value="UniProtKB-UniRule"/>
</dbReference>
<evidence type="ECO:0000313" key="12">
    <source>
        <dbReference type="EMBL" id="TCP26850.1"/>
    </source>
</evidence>
<name>A0A4R2NXH9_9FLAO</name>
<accession>A0A4R2NXH9</accession>
<dbReference type="GO" id="GO:0017111">
    <property type="term" value="F:ribonucleoside triphosphate phosphatase activity"/>
    <property type="evidence" value="ECO:0007669"/>
    <property type="project" value="InterPro"/>
</dbReference>
<feature type="binding site" evidence="10">
    <location>
        <begin position="170"/>
        <end position="173"/>
    </location>
    <ligand>
        <name>substrate</name>
    </ligand>
</feature>